<gene>
    <name evidence="2" type="ORF">Sste5346_006592</name>
</gene>
<feature type="compositionally biased region" description="Pro residues" evidence="1">
    <location>
        <begin position="10"/>
        <end position="20"/>
    </location>
</feature>
<sequence length="449" mass="50130">MSTESAPVSAPGPAPAPAPAEPAVGSAQYARLHMDADTKAVVTKLIDKEHMAEFLASDPDKGEHNPQDYNYKTTTFPKRFSFIFADMLIAAAPLAAQRTISATAPVQPGLEISATAAATATLIDKMCPYEAYAAKRLAEAEKDEDRKYDEDNDKSEDEDDEDGDVDDTDVEVFVYYLWNVFLDVVRAVPYDSPLQYELLGSDLEKAVTLTQALHGANPYVHPKKPAEYSPEALDSKRRWLESCVQEWTSFSTFKAREILTDPSRSLCWMRFGIVDIAEGLERSPAKLLAGPGGQINEPGDAEAPLRVLCFSNSLRVACHWLLLVGRAIYRLAIRDIDDNLDKGTAFWDDEVSLRIIRHNMYDLYYENGGTKEGKRGPRWLFWKRRLETLGSNNENDPNSGIRLGLDDELRAIARLTAERMGEHKAGMDAEIAEKGWANVKKEYGEENEE</sequence>
<dbReference type="Proteomes" id="UP001583186">
    <property type="component" value="Unassembled WGS sequence"/>
</dbReference>
<dbReference type="InterPro" id="IPR022085">
    <property type="entry name" value="OpdG"/>
</dbReference>
<organism evidence="2 3">
    <name type="scientific">Sporothrix stenoceras</name>
    <dbReference type="NCBI Taxonomy" id="5173"/>
    <lineage>
        <taxon>Eukaryota</taxon>
        <taxon>Fungi</taxon>
        <taxon>Dikarya</taxon>
        <taxon>Ascomycota</taxon>
        <taxon>Pezizomycotina</taxon>
        <taxon>Sordariomycetes</taxon>
        <taxon>Sordariomycetidae</taxon>
        <taxon>Ophiostomatales</taxon>
        <taxon>Ophiostomataceae</taxon>
        <taxon>Sporothrix</taxon>
    </lineage>
</organism>
<evidence type="ECO:0000313" key="3">
    <source>
        <dbReference type="Proteomes" id="UP001583186"/>
    </source>
</evidence>
<comment type="caution">
    <text evidence="2">The sequence shown here is derived from an EMBL/GenBank/DDBJ whole genome shotgun (WGS) entry which is preliminary data.</text>
</comment>
<dbReference type="EMBL" id="JAWCUI010000039">
    <property type="protein sequence ID" value="KAL1893160.1"/>
    <property type="molecule type" value="Genomic_DNA"/>
</dbReference>
<keyword evidence="3" id="KW-1185">Reference proteome</keyword>
<evidence type="ECO:0000256" key="1">
    <source>
        <dbReference type="SAM" id="MobiDB-lite"/>
    </source>
</evidence>
<feature type="region of interest" description="Disordered" evidence="1">
    <location>
        <begin position="140"/>
        <end position="165"/>
    </location>
</feature>
<feature type="compositionally biased region" description="Basic and acidic residues" evidence="1">
    <location>
        <begin position="140"/>
        <end position="149"/>
    </location>
</feature>
<evidence type="ECO:0000313" key="2">
    <source>
        <dbReference type="EMBL" id="KAL1893160.1"/>
    </source>
</evidence>
<feature type="region of interest" description="Disordered" evidence="1">
    <location>
        <begin position="1"/>
        <end position="22"/>
    </location>
</feature>
<name>A0ABR3YZ91_9PEZI</name>
<protein>
    <submittedName>
        <fullName evidence="2">Uncharacterized protein</fullName>
    </submittedName>
</protein>
<reference evidence="2 3" key="1">
    <citation type="journal article" date="2024" name="IMA Fungus">
        <title>IMA Genome - F19 : A genome assembly and annotation guide to empower mycologists, including annotated draft genome sequences of Ceratocystis pirilliformis, Diaporthe australafricana, Fusarium ophioides, Paecilomyces lecythidis, and Sporothrix stenoceras.</title>
        <authorList>
            <person name="Aylward J."/>
            <person name="Wilson A.M."/>
            <person name="Visagie C.M."/>
            <person name="Spraker J."/>
            <person name="Barnes I."/>
            <person name="Buitendag C."/>
            <person name="Ceriani C."/>
            <person name="Del Mar Angel L."/>
            <person name="du Plessis D."/>
            <person name="Fuchs T."/>
            <person name="Gasser K."/>
            <person name="Kramer D."/>
            <person name="Li W."/>
            <person name="Munsamy K."/>
            <person name="Piso A."/>
            <person name="Price J.L."/>
            <person name="Sonnekus B."/>
            <person name="Thomas C."/>
            <person name="van der Nest A."/>
            <person name="van Dijk A."/>
            <person name="van Heerden A."/>
            <person name="van Vuuren N."/>
            <person name="Yilmaz N."/>
            <person name="Duong T.A."/>
            <person name="van der Merwe N.A."/>
            <person name="Wingfield M.J."/>
            <person name="Wingfield B.D."/>
        </authorList>
    </citation>
    <scope>NUCLEOTIDE SEQUENCE [LARGE SCALE GENOMIC DNA]</scope>
    <source>
        <strain evidence="2 3">CMW 5346</strain>
    </source>
</reference>
<accession>A0ABR3YZ91</accession>
<feature type="compositionally biased region" description="Acidic residues" evidence="1">
    <location>
        <begin position="150"/>
        <end position="165"/>
    </location>
</feature>
<proteinExistence type="predicted"/>
<dbReference type="Pfam" id="PF12311">
    <property type="entry name" value="DUF3632"/>
    <property type="match status" value="1"/>
</dbReference>